<organism evidence="12 13">
    <name type="scientific">Corynebacterium falsenii</name>
    <dbReference type="NCBI Taxonomy" id="108486"/>
    <lineage>
        <taxon>Bacteria</taxon>
        <taxon>Bacillati</taxon>
        <taxon>Actinomycetota</taxon>
        <taxon>Actinomycetes</taxon>
        <taxon>Mycobacteriales</taxon>
        <taxon>Corynebacteriaceae</taxon>
        <taxon>Corynebacterium</taxon>
    </lineage>
</organism>
<evidence type="ECO:0000256" key="4">
    <source>
        <dbReference type="ARBA" id="ARBA00022741"/>
    </source>
</evidence>
<evidence type="ECO:0000256" key="9">
    <source>
        <dbReference type="ARBA" id="ARBA00023146"/>
    </source>
</evidence>
<dbReference type="InterPro" id="IPR012340">
    <property type="entry name" value="NA-bd_OB-fold"/>
</dbReference>
<evidence type="ECO:0000256" key="5">
    <source>
        <dbReference type="ARBA" id="ARBA00022840"/>
    </source>
</evidence>
<accession>A0A418Q5D5</accession>
<keyword evidence="9" id="KW-0030">Aminoacyl-tRNA synthetase</keyword>
<evidence type="ECO:0000256" key="3">
    <source>
        <dbReference type="ARBA" id="ARBA00022692"/>
    </source>
</evidence>
<dbReference type="GO" id="GO:0006430">
    <property type="term" value="P:lysyl-tRNA aminoacylation"/>
    <property type="evidence" value="ECO:0007669"/>
    <property type="project" value="InterPro"/>
</dbReference>
<dbReference type="InterPro" id="IPR006195">
    <property type="entry name" value="aa-tRNA-synth_II"/>
</dbReference>
<evidence type="ECO:0000256" key="2">
    <source>
        <dbReference type="ARBA" id="ARBA00022598"/>
    </source>
</evidence>
<dbReference type="Pfam" id="PF00152">
    <property type="entry name" value="tRNA-synt_2"/>
    <property type="match status" value="1"/>
</dbReference>
<dbReference type="InterPro" id="IPR045864">
    <property type="entry name" value="aa-tRNA-synth_II/BPL/LPL"/>
</dbReference>
<dbReference type="Gene3D" id="2.40.50.140">
    <property type="entry name" value="Nucleic acid-binding proteins"/>
    <property type="match status" value="1"/>
</dbReference>
<sequence length="1079" mass="119750">MVDVFNIVHGPSIFLALLLLVFASAAYRRKRVVVWLICLVQVFMLVVIGVELGARDDVGQPAGDWYLYLNAAISIVILVALLLLRNEFTSHINAGAAVKGALALVVGQALVLVLGYWLVNIWPGRLAEGSVRLEWVAASAFGYNLFTEESILPHGGHLWLAWVISVLSLVALLVSLRIFLRSQKPGLRSAQDDLDLHRCLADYPGDSLSYFATGNVRQVCFSRDRKAAVSYAVVGDVALAGGDPIGDPESWEDAVSEWLKYVYRAGHVPGVISCSNTGARVFRAAGFRIRAMGDEAIVVVDDFNSNLPTTKPLQEARRRVQRAGVDIECRKLLALSDDERAEVADAAERFRRGDERGFSMALDRFLEPLDGDQTVVTARDTEGNLEAVLTFVPWGRQGLSLNLMRRSRTSTNGVIEAMVLNLIDYCREHRVEKISLNFAMFRHVFEEGEAVDAGFTQRALRNFMVFASKFWQLQSLYESNARYLPEWQTRYFGYPGTWQMTSIIIASGRAEGFLPGLGWEPPGTPSWVRDEEHIRAVRKIYADAVQIDYEPAKLNEQQRVRRAKATRLEAAGMDPYPPGQPQERPVAVSLVDSHDGEEIWVHARIQAKRNHGGLTFVDLYDGLSGTQALFESHAASDYALVRLLDVGDTIAVHGRVGTSNTGERTVFVDQWRMLAKSLRPVPPPSVAIDRQTLARDRTLQFINQPRSMTLLHYRSRASAALRRFLTDEGYSEVETPILNPASGGANARPFFTHLNAYNATVSLRIAPELYLKRLAIGGMKAVFELGKSFRNEGVDATHNPEFISLEAYKAGSDYTDMRKMTESLIRASIQAIHGKQVIWQPKDVIEDLHARRLPTAPELHLSEGPGVADPTASEEERAYSDVFHNSPVELVEVDVSEPWPVVTVLEGISVATGQHVDSDTSVEQLCALAEKHGVDVGIGPSWAHAVNELYEALVEPTTSYPTFYTDFPAEISPLTRGHRSDEKLAEKWDLVAFGMELGTAYTELTDPREQAKRFYEQSLAAAAGDPEAMSLDQDFLDAMELGLVPTGGMGMGFDRMVMLICGTDIRQVITFPYVRPLER</sequence>
<dbReference type="Gene3D" id="3.30.930.10">
    <property type="entry name" value="Bira Bifunctional Protein, Domain 2"/>
    <property type="match status" value="1"/>
</dbReference>
<evidence type="ECO:0000256" key="10">
    <source>
        <dbReference type="SAM" id="Phobius"/>
    </source>
</evidence>
<dbReference type="AlphaFoldDB" id="A0A418Q5D5"/>
<keyword evidence="6" id="KW-0460">Magnesium</keyword>
<dbReference type="PROSITE" id="PS50862">
    <property type="entry name" value="AA_TRNA_LIGASE_II"/>
    <property type="match status" value="1"/>
</dbReference>
<keyword evidence="5" id="KW-0067">ATP-binding</keyword>
<evidence type="ECO:0000256" key="6">
    <source>
        <dbReference type="ARBA" id="ARBA00022842"/>
    </source>
</evidence>
<dbReference type="STRING" id="1451189.CFAL_01050"/>
<dbReference type="SUPFAM" id="SSF55681">
    <property type="entry name" value="Class II aaRS and biotin synthetases"/>
    <property type="match status" value="1"/>
</dbReference>
<gene>
    <name evidence="12" type="primary">lysX</name>
    <name evidence="12" type="ORF">D3M95_09070</name>
</gene>
<dbReference type="Pfam" id="PF09924">
    <property type="entry name" value="LPG_synthase_C"/>
    <property type="match status" value="1"/>
</dbReference>
<feature type="transmembrane region" description="Helical" evidence="10">
    <location>
        <begin position="65"/>
        <end position="84"/>
    </location>
</feature>
<dbReference type="GO" id="GO:0004824">
    <property type="term" value="F:lysine-tRNA ligase activity"/>
    <property type="evidence" value="ECO:0007669"/>
    <property type="project" value="InterPro"/>
</dbReference>
<dbReference type="NCBIfam" id="NF002821">
    <property type="entry name" value="PRK02983.1"/>
    <property type="match status" value="1"/>
</dbReference>
<dbReference type="GO" id="GO:0016020">
    <property type="term" value="C:membrane"/>
    <property type="evidence" value="ECO:0007669"/>
    <property type="project" value="UniProtKB-SubCell"/>
</dbReference>
<keyword evidence="3 10" id="KW-0812">Transmembrane</keyword>
<dbReference type="Pfam" id="PF01336">
    <property type="entry name" value="tRNA_anti-codon"/>
    <property type="match status" value="1"/>
</dbReference>
<evidence type="ECO:0000256" key="1">
    <source>
        <dbReference type="ARBA" id="ARBA00004141"/>
    </source>
</evidence>
<name>A0A418Q5D5_9CORY</name>
<dbReference type="InterPro" id="IPR044136">
    <property type="entry name" value="Lys-tRNA-ligase_II_N"/>
</dbReference>
<feature type="transmembrane region" description="Helical" evidence="10">
    <location>
        <begin position="32"/>
        <end position="53"/>
    </location>
</feature>
<keyword evidence="7 10" id="KW-1133">Transmembrane helix</keyword>
<proteinExistence type="predicted"/>
<dbReference type="SUPFAM" id="SSF50249">
    <property type="entry name" value="Nucleic acid-binding proteins"/>
    <property type="match status" value="1"/>
</dbReference>
<dbReference type="PRINTS" id="PR00982">
    <property type="entry name" value="TRNASYNTHLYS"/>
</dbReference>
<dbReference type="CDD" id="cd04322">
    <property type="entry name" value="LysRS_N"/>
    <property type="match status" value="1"/>
</dbReference>
<dbReference type="Proteomes" id="UP000285278">
    <property type="component" value="Unassembled WGS sequence"/>
</dbReference>
<dbReference type="Pfam" id="PF16995">
    <property type="entry name" value="tRNA-synt_2_TM"/>
    <property type="match status" value="1"/>
</dbReference>
<keyword evidence="4" id="KW-0547">Nucleotide-binding</keyword>
<dbReference type="InterPro" id="IPR004364">
    <property type="entry name" value="Aa-tRNA-synt_II"/>
</dbReference>
<comment type="caution">
    <text evidence="12">The sequence shown here is derived from an EMBL/GenBank/DDBJ whole genome shotgun (WGS) entry which is preliminary data.</text>
</comment>
<dbReference type="GO" id="GO:0000049">
    <property type="term" value="F:tRNA binding"/>
    <property type="evidence" value="ECO:0007669"/>
    <property type="project" value="TreeGrafter"/>
</dbReference>
<dbReference type="EMBL" id="QXJK01000011">
    <property type="protein sequence ID" value="RIX33836.1"/>
    <property type="molecule type" value="Genomic_DNA"/>
</dbReference>
<evidence type="ECO:0000313" key="12">
    <source>
        <dbReference type="EMBL" id="RIX33836.1"/>
    </source>
</evidence>
<dbReference type="InterPro" id="IPR004365">
    <property type="entry name" value="NA-bd_OB_tRNA"/>
</dbReference>
<feature type="transmembrane region" description="Helical" evidence="10">
    <location>
        <begin position="96"/>
        <end position="119"/>
    </location>
</feature>
<protein>
    <submittedName>
        <fullName evidence="12">Bifunctional lysylphosphatidylglycerol synthetase/lysine--tRNA ligase LysX</fullName>
    </submittedName>
</protein>
<dbReference type="PANTHER" id="PTHR42918:SF15">
    <property type="entry name" value="LYSINE--TRNA LIGASE, CHLOROPLASTIC_MITOCHONDRIAL"/>
    <property type="match status" value="1"/>
</dbReference>
<keyword evidence="8 10" id="KW-0472">Membrane</keyword>
<dbReference type="InterPro" id="IPR031553">
    <property type="entry name" value="tRNA-synt_2_TM"/>
</dbReference>
<feature type="domain" description="Aminoacyl-transfer RNA synthetases class-II family profile" evidence="11">
    <location>
        <begin position="711"/>
        <end position="1076"/>
    </location>
</feature>
<reference evidence="12 13" key="1">
    <citation type="submission" date="2018-09" db="EMBL/GenBank/DDBJ databases">
        <title>Optimization and identification of Corynebacterium falsenii FN1-14 from fish paste.</title>
        <authorList>
            <person name="Daroonpunt R."/>
            <person name="Tanasupawat S."/>
        </authorList>
    </citation>
    <scope>NUCLEOTIDE SEQUENCE [LARGE SCALE GENOMIC DNA]</scope>
    <source>
        <strain evidence="12 13">FN1-14</strain>
    </source>
</reference>
<evidence type="ECO:0000256" key="7">
    <source>
        <dbReference type="ARBA" id="ARBA00022989"/>
    </source>
</evidence>
<evidence type="ECO:0000259" key="11">
    <source>
        <dbReference type="PROSITE" id="PS50862"/>
    </source>
</evidence>
<feature type="transmembrane region" description="Helical" evidence="10">
    <location>
        <begin position="159"/>
        <end position="180"/>
    </location>
</feature>
<comment type="subcellular location">
    <subcellularLocation>
        <location evidence="1">Membrane</location>
        <topology evidence="1">Multi-pass membrane protein</topology>
    </subcellularLocation>
</comment>
<dbReference type="PANTHER" id="PTHR42918">
    <property type="entry name" value="LYSYL-TRNA SYNTHETASE"/>
    <property type="match status" value="1"/>
</dbReference>
<keyword evidence="13" id="KW-1185">Reference proteome</keyword>
<dbReference type="GO" id="GO:0005524">
    <property type="term" value="F:ATP binding"/>
    <property type="evidence" value="ECO:0007669"/>
    <property type="project" value="UniProtKB-KW"/>
</dbReference>
<dbReference type="InterPro" id="IPR018149">
    <property type="entry name" value="Lys-tRNA-synth_II_C"/>
</dbReference>
<dbReference type="InterPro" id="IPR024320">
    <property type="entry name" value="LPG_synthase_C"/>
</dbReference>
<keyword evidence="2 12" id="KW-0436">Ligase</keyword>
<dbReference type="GO" id="GO:0005829">
    <property type="term" value="C:cytosol"/>
    <property type="evidence" value="ECO:0007669"/>
    <property type="project" value="TreeGrafter"/>
</dbReference>
<feature type="transmembrane region" description="Helical" evidence="10">
    <location>
        <begin position="6"/>
        <end position="25"/>
    </location>
</feature>
<evidence type="ECO:0000313" key="13">
    <source>
        <dbReference type="Proteomes" id="UP000285278"/>
    </source>
</evidence>
<evidence type="ECO:0000256" key="8">
    <source>
        <dbReference type="ARBA" id="ARBA00023136"/>
    </source>
</evidence>